<feature type="transmembrane region" description="Helical" evidence="9">
    <location>
        <begin position="290"/>
        <end position="308"/>
    </location>
</feature>
<evidence type="ECO:0000313" key="12">
    <source>
        <dbReference type="Proteomes" id="UP000301475"/>
    </source>
</evidence>
<dbReference type="InterPro" id="IPR006669">
    <property type="entry name" value="MgtE_transporter"/>
</dbReference>
<dbReference type="GO" id="GO:0015095">
    <property type="term" value="F:magnesium ion transmembrane transporter activity"/>
    <property type="evidence" value="ECO:0007669"/>
    <property type="project" value="UniProtKB-UniRule"/>
</dbReference>
<keyword evidence="9" id="KW-1003">Cell membrane</keyword>
<evidence type="ECO:0000313" key="11">
    <source>
        <dbReference type="EMBL" id="QCT06621.1"/>
    </source>
</evidence>
<sequence>METTSTVTLQDTIETLLKSKKYATLRDILTTMNPVDIAAIFEELQDEKMPLLYRLLPKDIAADTFVEMDDETQKFLIHSLSDTELKEVLDDMFLDDVVDMIEEMPANVVKRILRQSSPEERKQINMLLKFPEDSAGSIMTTELVILRPSMTAEEAIKRIRRTGVDKETIYTCYVADNLSKLIGIITIKDLLLADDDTKVSELMDTNVISVMTLTDQEEVASIIKKYDFLAVPVVDKENRLVGIITVDDAVDVMQEEATEDIQKMAAITPNTDTPYLKIGIFETWKSRIPWLLLLMISATFTGMIISSFEDALASSVVLTAFIPMLMDTGGNSGSQSSVTIIRALSLHEIQFKDLVKVIWKEVRVALMCGVALSLAAFAKVMLIDRLLLGNPDVTVFVALVVCLTLAITVVVAKIIGCCLPMFAYKLGFDPAVMASPFITTIVDAVSLVVYFLIATSILHL</sequence>
<dbReference type="Gene3D" id="1.10.357.20">
    <property type="entry name" value="SLC41 divalent cation transporters, integral membrane domain"/>
    <property type="match status" value="1"/>
</dbReference>
<dbReference type="AlphaFoldDB" id="A0A4P8XUB9"/>
<dbReference type="Pfam" id="PF01769">
    <property type="entry name" value="MgtE"/>
    <property type="match status" value="1"/>
</dbReference>
<evidence type="ECO:0000256" key="8">
    <source>
        <dbReference type="PROSITE-ProRule" id="PRU00703"/>
    </source>
</evidence>
<evidence type="ECO:0000256" key="7">
    <source>
        <dbReference type="ARBA" id="ARBA00023136"/>
    </source>
</evidence>
<dbReference type="InterPro" id="IPR038076">
    <property type="entry name" value="MgtE_N_sf"/>
</dbReference>
<accession>A0A4P8XUB9</accession>
<dbReference type="PANTHER" id="PTHR43773">
    <property type="entry name" value="MAGNESIUM TRANSPORTER MGTE"/>
    <property type="match status" value="1"/>
</dbReference>
<dbReference type="InterPro" id="IPR006667">
    <property type="entry name" value="SLC41_membr_dom"/>
</dbReference>
<dbReference type="PANTHER" id="PTHR43773:SF1">
    <property type="entry name" value="MAGNESIUM TRANSPORTER MGTE"/>
    <property type="match status" value="1"/>
</dbReference>
<dbReference type="Gene3D" id="1.25.60.10">
    <property type="entry name" value="MgtE N-terminal domain-like"/>
    <property type="match status" value="1"/>
</dbReference>
<dbReference type="EMBL" id="CP039381">
    <property type="protein sequence ID" value="QCT06621.1"/>
    <property type="molecule type" value="Genomic_DNA"/>
</dbReference>
<dbReference type="PROSITE" id="PS51371">
    <property type="entry name" value="CBS"/>
    <property type="match status" value="2"/>
</dbReference>
<feature type="domain" description="CBS" evidence="10">
    <location>
        <begin position="203"/>
        <end position="259"/>
    </location>
</feature>
<name>A0A4P8XUB9_9FIRM</name>
<comment type="function">
    <text evidence="9">Acts as a magnesium transporter.</text>
</comment>
<proteinExistence type="inferred from homology"/>
<feature type="transmembrane region" description="Helical" evidence="9">
    <location>
        <begin position="395"/>
        <end position="422"/>
    </location>
</feature>
<dbReference type="OrthoDB" id="9790355at2"/>
<dbReference type="NCBIfam" id="TIGR00400">
    <property type="entry name" value="mgtE"/>
    <property type="match status" value="1"/>
</dbReference>
<keyword evidence="3 9" id="KW-0813">Transport</keyword>
<comment type="subcellular location">
    <subcellularLocation>
        <location evidence="9">Cell membrane</location>
        <topology evidence="9">Multi-pass membrane protein</topology>
    </subcellularLocation>
    <subcellularLocation>
        <location evidence="1">Membrane</location>
        <topology evidence="1">Multi-pass membrane protein</topology>
    </subcellularLocation>
</comment>
<evidence type="ECO:0000256" key="9">
    <source>
        <dbReference type="RuleBase" id="RU362011"/>
    </source>
</evidence>
<keyword evidence="5 9" id="KW-0460">Magnesium</keyword>
<keyword evidence="7 9" id="KW-0472">Membrane</keyword>
<dbReference type="SUPFAM" id="SSF54631">
    <property type="entry name" value="CBS-domain pair"/>
    <property type="match status" value="1"/>
</dbReference>
<dbReference type="Proteomes" id="UP000301475">
    <property type="component" value="Chromosome"/>
</dbReference>
<dbReference type="SUPFAM" id="SSF158791">
    <property type="entry name" value="MgtE N-terminal domain-like"/>
    <property type="match status" value="1"/>
</dbReference>
<dbReference type="InterPro" id="IPR046342">
    <property type="entry name" value="CBS_dom_sf"/>
</dbReference>
<dbReference type="SMART" id="SM00924">
    <property type="entry name" value="MgtE_N"/>
    <property type="match status" value="1"/>
</dbReference>
<keyword evidence="12" id="KW-1185">Reference proteome</keyword>
<keyword evidence="4 9" id="KW-0812">Transmembrane</keyword>
<keyword evidence="9" id="KW-0479">Metal-binding</keyword>
<evidence type="ECO:0000256" key="3">
    <source>
        <dbReference type="ARBA" id="ARBA00022448"/>
    </source>
</evidence>
<dbReference type="InterPro" id="IPR000644">
    <property type="entry name" value="CBS_dom"/>
</dbReference>
<dbReference type="InterPro" id="IPR006668">
    <property type="entry name" value="Mg_transptr_MgtE_intracell_dom"/>
</dbReference>
<dbReference type="KEGG" id="ruj:E5Z56_04250"/>
<dbReference type="Pfam" id="PF00571">
    <property type="entry name" value="CBS"/>
    <property type="match status" value="2"/>
</dbReference>
<comment type="caution">
    <text evidence="9">Lacks conserved residue(s) required for the propagation of feature annotation.</text>
</comment>
<evidence type="ECO:0000256" key="6">
    <source>
        <dbReference type="ARBA" id="ARBA00022989"/>
    </source>
</evidence>
<evidence type="ECO:0000259" key="10">
    <source>
        <dbReference type="PROSITE" id="PS51371"/>
    </source>
</evidence>
<comment type="subunit">
    <text evidence="9">Homodimer.</text>
</comment>
<dbReference type="Pfam" id="PF03448">
    <property type="entry name" value="MgtE_N"/>
    <property type="match status" value="1"/>
</dbReference>
<dbReference type="GO" id="GO:0046872">
    <property type="term" value="F:metal ion binding"/>
    <property type="evidence" value="ECO:0007669"/>
    <property type="project" value="UniProtKB-KW"/>
</dbReference>
<feature type="domain" description="CBS" evidence="10">
    <location>
        <begin position="139"/>
        <end position="201"/>
    </location>
</feature>
<dbReference type="SMART" id="SM00116">
    <property type="entry name" value="CBS"/>
    <property type="match status" value="2"/>
</dbReference>
<protein>
    <recommendedName>
        <fullName evidence="9">Magnesium transporter MgtE</fullName>
    </recommendedName>
</protein>
<dbReference type="CDD" id="cd04606">
    <property type="entry name" value="CBS_pair_Mg_transporter"/>
    <property type="match status" value="1"/>
</dbReference>
<feature type="transmembrane region" description="Helical" evidence="9">
    <location>
        <begin position="434"/>
        <end position="458"/>
    </location>
</feature>
<gene>
    <name evidence="11" type="primary">mgtE</name>
    <name evidence="11" type="ORF">E5Z56_04250</name>
</gene>
<evidence type="ECO:0000256" key="4">
    <source>
        <dbReference type="ARBA" id="ARBA00022692"/>
    </source>
</evidence>
<keyword evidence="6 9" id="KW-1133">Transmembrane helix</keyword>
<organism evidence="11 12">
    <name type="scientific">Ruminococcus bovis</name>
    <dbReference type="NCBI Taxonomy" id="2564099"/>
    <lineage>
        <taxon>Bacteria</taxon>
        <taxon>Bacillati</taxon>
        <taxon>Bacillota</taxon>
        <taxon>Clostridia</taxon>
        <taxon>Eubacteriales</taxon>
        <taxon>Oscillospiraceae</taxon>
        <taxon>Ruminococcus</taxon>
    </lineage>
</organism>
<comment type="similarity">
    <text evidence="2 9">Belongs to the SLC41A transporter family.</text>
</comment>
<feature type="transmembrane region" description="Helical" evidence="9">
    <location>
        <begin position="364"/>
        <end position="383"/>
    </location>
</feature>
<keyword evidence="8" id="KW-0129">CBS domain</keyword>
<evidence type="ECO:0000256" key="2">
    <source>
        <dbReference type="ARBA" id="ARBA00009749"/>
    </source>
</evidence>
<evidence type="ECO:0000256" key="5">
    <source>
        <dbReference type="ARBA" id="ARBA00022842"/>
    </source>
</evidence>
<reference evidence="11 12" key="1">
    <citation type="submission" date="2019-04" db="EMBL/GenBank/DDBJ databases">
        <authorList>
            <person name="Embree M."/>
            <person name="Gaffney J.R."/>
        </authorList>
    </citation>
    <scope>NUCLEOTIDE SEQUENCE [LARGE SCALE GENOMIC DNA]</scope>
    <source>
        <strain evidence="11 12">JE7A12</strain>
    </source>
</reference>
<dbReference type="SUPFAM" id="SSF161093">
    <property type="entry name" value="MgtE membrane domain-like"/>
    <property type="match status" value="1"/>
</dbReference>
<dbReference type="RefSeq" id="WP_138156680.1">
    <property type="nucleotide sequence ID" value="NZ_CP039381.1"/>
</dbReference>
<evidence type="ECO:0000256" key="1">
    <source>
        <dbReference type="ARBA" id="ARBA00004141"/>
    </source>
</evidence>
<dbReference type="GO" id="GO:0005886">
    <property type="term" value="C:plasma membrane"/>
    <property type="evidence" value="ECO:0007669"/>
    <property type="project" value="UniProtKB-SubCell"/>
</dbReference>
<dbReference type="Gene3D" id="3.10.580.10">
    <property type="entry name" value="CBS-domain"/>
    <property type="match status" value="1"/>
</dbReference>
<dbReference type="InterPro" id="IPR036739">
    <property type="entry name" value="SLC41_membr_dom_sf"/>
</dbReference>